<dbReference type="SUPFAM" id="SSF46689">
    <property type="entry name" value="Homeodomain-like"/>
    <property type="match status" value="1"/>
</dbReference>
<evidence type="ECO:0000313" key="3">
    <source>
        <dbReference type="EMBL" id="CDW39768.1"/>
    </source>
</evidence>
<dbReference type="AlphaFoldDB" id="A0A0K2UNC7"/>
<dbReference type="InterPro" id="IPR036388">
    <property type="entry name" value="WH-like_DNA-bd_sf"/>
</dbReference>
<feature type="compositionally biased region" description="Basic and acidic residues" evidence="2">
    <location>
        <begin position="1"/>
        <end position="11"/>
    </location>
</feature>
<reference evidence="3" key="1">
    <citation type="submission" date="2014-05" db="EMBL/GenBank/DDBJ databases">
        <authorList>
            <person name="Chronopoulou M."/>
        </authorList>
    </citation>
    <scope>NUCLEOTIDE SEQUENCE</scope>
    <source>
        <tissue evidence="3">Whole organism</tissue>
    </source>
</reference>
<dbReference type="Gene3D" id="1.10.10.10">
    <property type="entry name" value="Winged helix-like DNA-binding domain superfamily/Winged helix DNA-binding domain"/>
    <property type="match status" value="1"/>
</dbReference>
<proteinExistence type="predicted"/>
<evidence type="ECO:0000256" key="2">
    <source>
        <dbReference type="SAM" id="MobiDB-lite"/>
    </source>
</evidence>
<organism evidence="3">
    <name type="scientific">Lepeophtheirus salmonis</name>
    <name type="common">Salmon louse</name>
    <name type="synonym">Caligus salmonis</name>
    <dbReference type="NCBI Taxonomy" id="72036"/>
    <lineage>
        <taxon>Eukaryota</taxon>
        <taxon>Metazoa</taxon>
        <taxon>Ecdysozoa</taxon>
        <taxon>Arthropoda</taxon>
        <taxon>Crustacea</taxon>
        <taxon>Multicrustacea</taxon>
        <taxon>Hexanauplia</taxon>
        <taxon>Copepoda</taxon>
        <taxon>Siphonostomatoida</taxon>
        <taxon>Caligidae</taxon>
        <taxon>Lepeophtheirus</taxon>
    </lineage>
</organism>
<sequence length="112" mass="12758">MVREHSLETRPKAVGMIEGGSSQRDIPKWLQIPLRTIDNWCKKRKDGQTLANQKGRGRKKKISKVLKLVISKSLTKKRQSTRKLAARLTSKGYPLSKSSVHNYLRHSLNALP</sequence>
<dbReference type="EMBL" id="HACA01022407">
    <property type="protein sequence ID" value="CDW39768.1"/>
    <property type="molecule type" value="Transcribed_RNA"/>
</dbReference>
<evidence type="ECO:0000256" key="1">
    <source>
        <dbReference type="ARBA" id="ARBA00004123"/>
    </source>
</evidence>
<protein>
    <submittedName>
        <fullName evidence="3">Uncharacterized protein</fullName>
    </submittedName>
</protein>
<name>A0A0K2UNC7_LEPSM</name>
<comment type="subcellular location">
    <subcellularLocation>
        <location evidence="1">Nucleus</location>
    </subcellularLocation>
</comment>
<dbReference type="GO" id="GO:0005634">
    <property type="term" value="C:nucleus"/>
    <property type="evidence" value="ECO:0007669"/>
    <property type="project" value="UniProtKB-SubCell"/>
</dbReference>
<feature type="region of interest" description="Disordered" evidence="2">
    <location>
        <begin position="1"/>
        <end position="20"/>
    </location>
</feature>
<accession>A0A0K2UNC7</accession>
<dbReference type="InterPro" id="IPR009057">
    <property type="entry name" value="Homeodomain-like_sf"/>
</dbReference>